<protein>
    <submittedName>
        <fullName evidence="2">Putative anti-anti-sigma factor [Mycobacterium tuberculosis H37Rv]</fullName>
    </submittedName>
</protein>
<keyword evidence="3" id="KW-1185">Reference proteome</keyword>
<dbReference type="Pfam" id="PF01740">
    <property type="entry name" value="STAS"/>
    <property type="match status" value="1"/>
</dbReference>
<dbReference type="InterPro" id="IPR002645">
    <property type="entry name" value="STAS_dom"/>
</dbReference>
<evidence type="ECO:0000313" key="2">
    <source>
        <dbReference type="EMBL" id="SRX95115.1"/>
    </source>
</evidence>
<dbReference type="SUPFAM" id="SSF52091">
    <property type="entry name" value="SpoIIaa-like"/>
    <property type="match status" value="1"/>
</dbReference>
<dbReference type="Proteomes" id="UP000252015">
    <property type="component" value="Unassembled WGS sequence"/>
</dbReference>
<dbReference type="OrthoDB" id="4735650at2"/>
<reference evidence="2 3" key="1">
    <citation type="submission" date="2018-05" db="EMBL/GenBank/DDBJ databases">
        <authorList>
            <consortium name="IHU Genomes"/>
        </authorList>
    </citation>
    <scope>NUCLEOTIDE SEQUENCE [LARGE SCALE GENOMIC DNA]</scope>
    <source>
        <strain evidence="2 3">P7336</strain>
    </source>
</reference>
<sequence>MTESTDTAVSYFRPRYGSPVFDCGGAQVRAQCRHLAIVVTVSGAIDAVNVDRVSEYSSHFVLPDQPIVLNLSAVDGFTPAGVSFLHRIDEGCRAAGVEWTLVASPAVSRVLQTTDDEDLFSIAGSVREALHDFADAITARRRLLMPLLTKTA</sequence>
<feature type="domain" description="STAS" evidence="1">
    <location>
        <begin position="37"/>
        <end position="140"/>
    </location>
</feature>
<dbReference type="RefSeq" id="WP_069396364.1">
    <property type="nucleotide sequence ID" value="NZ_JACKUN010000024.1"/>
</dbReference>
<dbReference type="Gene3D" id="3.30.750.24">
    <property type="entry name" value="STAS domain"/>
    <property type="match status" value="1"/>
</dbReference>
<gene>
    <name evidence="2" type="ORF">MSP7336_03379</name>
</gene>
<dbReference type="AlphaFoldDB" id="A0A1E3TF56"/>
<proteinExistence type="predicted"/>
<dbReference type="InterPro" id="IPR036513">
    <property type="entry name" value="STAS_dom_sf"/>
</dbReference>
<dbReference type="STRING" id="29313.BHQ16_12470"/>
<evidence type="ECO:0000259" key="1">
    <source>
        <dbReference type="PROSITE" id="PS50801"/>
    </source>
</evidence>
<organism evidence="2 3">
    <name type="scientific">Mycobacterium shimoidei</name>
    <dbReference type="NCBI Taxonomy" id="29313"/>
    <lineage>
        <taxon>Bacteria</taxon>
        <taxon>Bacillati</taxon>
        <taxon>Actinomycetota</taxon>
        <taxon>Actinomycetes</taxon>
        <taxon>Mycobacteriales</taxon>
        <taxon>Mycobacteriaceae</taxon>
        <taxon>Mycobacterium</taxon>
    </lineage>
</organism>
<dbReference type="PROSITE" id="PS50801">
    <property type="entry name" value="STAS"/>
    <property type="match status" value="1"/>
</dbReference>
<accession>A0A1E3TF56</accession>
<dbReference type="EMBL" id="UEGW01000001">
    <property type="protein sequence ID" value="SRX95115.1"/>
    <property type="molecule type" value="Genomic_DNA"/>
</dbReference>
<dbReference type="CDD" id="cd07043">
    <property type="entry name" value="STAS_anti-anti-sigma_factors"/>
    <property type="match status" value="1"/>
</dbReference>
<name>A0A1E3TF56_MYCSH</name>
<evidence type="ECO:0000313" key="3">
    <source>
        <dbReference type="Proteomes" id="UP000252015"/>
    </source>
</evidence>